<dbReference type="EMBL" id="MN956836">
    <property type="protein sequence ID" value="QTX15058.1"/>
    <property type="molecule type" value="Genomic_DNA"/>
</dbReference>
<name>A0A8B0SXL9_KLEPN</name>
<reference evidence="1" key="1">
    <citation type="submission" date="2020-01" db="EMBL/GenBank/DDBJ databases">
        <authorList>
            <person name="Qin S."/>
        </authorList>
    </citation>
    <scope>NUCLEOTIDE SEQUENCE</scope>
    <source>
        <strain evidence="1">CVir17-16-YZ6g</strain>
        <plasmid evidence="1">p17-15-vir-like</plasmid>
    </source>
</reference>
<protein>
    <submittedName>
        <fullName evidence="1">Transposase</fullName>
    </submittedName>
</protein>
<organism evidence="1">
    <name type="scientific">Klebsiella pneumoniae</name>
    <dbReference type="NCBI Taxonomy" id="573"/>
    <lineage>
        <taxon>Bacteria</taxon>
        <taxon>Pseudomonadati</taxon>
        <taxon>Pseudomonadota</taxon>
        <taxon>Gammaproteobacteria</taxon>
        <taxon>Enterobacterales</taxon>
        <taxon>Enterobacteriaceae</taxon>
        <taxon>Klebsiella/Raoultella group</taxon>
        <taxon>Klebsiella</taxon>
        <taxon>Klebsiella pneumoniae complex</taxon>
    </lineage>
</organism>
<evidence type="ECO:0000313" key="1">
    <source>
        <dbReference type="EMBL" id="QTX15058.1"/>
    </source>
</evidence>
<accession>A0A8B0SXL9</accession>
<proteinExistence type="predicted"/>
<dbReference type="AlphaFoldDB" id="A0A8B0SXL9"/>
<geneLocation type="plasmid" evidence="1">
    <name>p17-15-vir-like</name>
</geneLocation>
<sequence>MVDWSNADTAKRHFILRASIAADGRALTLLQKIAAAEDYTCPHLHGGVFKSSLKPCYPRTVSP</sequence>
<keyword evidence="1" id="KW-0614">Plasmid</keyword>